<evidence type="ECO:0000313" key="2">
    <source>
        <dbReference type="Proteomes" id="UP000636010"/>
    </source>
</evidence>
<dbReference type="EMBL" id="BMEC01000010">
    <property type="protein sequence ID" value="GGC43958.1"/>
    <property type="molecule type" value="Genomic_DNA"/>
</dbReference>
<gene>
    <name evidence="1" type="ORF">GCM10011506_31900</name>
</gene>
<protein>
    <recommendedName>
        <fullName evidence="3">HTH marR-type domain-containing protein</fullName>
    </recommendedName>
</protein>
<dbReference type="RefSeq" id="WP_188465327.1">
    <property type="nucleotide sequence ID" value="NZ_BAABHU010000010.1"/>
</dbReference>
<dbReference type="InterPro" id="IPR036390">
    <property type="entry name" value="WH_DNA-bd_sf"/>
</dbReference>
<dbReference type="SUPFAM" id="SSF46785">
    <property type="entry name" value="Winged helix' DNA-binding domain"/>
    <property type="match status" value="1"/>
</dbReference>
<dbReference type="InterPro" id="IPR036388">
    <property type="entry name" value="WH-like_DNA-bd_sf"/>
</dbReference>
<keyword evidence="2" id="KW-1185">Reference proteome</keyword>
<evidence type="ECO:0000313" key="1">
    <source>
        <dbReference type="EMBL" id="GGC43958.1"/>
    </source>
</evidence>
<evidence type="ECO:0008006" key="3">
    <source>
        <dbReference type="Google" id="ProtNLM"/>
    </source>
</evidence>
<reference evidence="2" key="1">
    <citation type="journal article" date="2019" name="Int. J. Syst. Evol. Microbiol.">
        <title>The Global Catalogue of Microorganisms (GCM) 10K type strain sequencing project: providing services to taxonomists for standard genome sequencing and annotation.</title>
        <authorList>
            <consortium name="The Broad Institute Genomics Platform"/>
            <consortium name="The Broad Institute Genome Sequencing Center for Infectious Disease"/>
            <person name="Wu L."/>
            <person name="Ma J."/>
        </authorList>
    </citation>
    <scope>NUCLEOTIDE SEQUENCE [LARGE SCALE GENOMIC DNA]</scope>
    <source>
        <strain evidence="2">CGMCC 1.10832</strain>
    </source>
</reference>
<sequence>MLNEGITLLQEFQKFKKKNPSGSMAEFGKFLSDTEESNSTSLEKMGEKMPFQFPADSIDDYLGWVWGRLIEFTHVWEKKAFANLDISNTTEFGILLFVLSHSGCSKRDVTAHVHQEKSTIYEVIKRLVSKNLIIENADENDKRVKSLTLSENGKQAAFMSLSRMKKVSKHLVAPLNETDKVQMFDALVLLDKYHQKCFEKYNGKRWEEMEKDLLS</sequence>
<accession>A0ABQ1MSS7</accession>
<comment type="caution">
    <text evidence="1">The sequence shown here is derived from an EMBL/GenBank/DDBJ whole genome shotgun (WGS) entry which is preliminary data.</text>
</comment>
<dbReference type="Gene3D" id="1.10.10.10">
    <property type="entry name" value="Winged helix-like DNA-binding domain superfamily/Winged helix DNA-binding domain"/>
    <property type="match status" value="1"/>
</dbReference>
<organism evidence="1 2">
    <name type="scientific">Marivirga lumbricoides</name>
    <dbReference type="NCBI Taxonomy" id="1046115"/>
    <lineage>
        <taxon>Bacteria</taxon>
        <taxon>Pseudomonadati</taxon>
        <taxon>Bacteroidota</taxon>
        <taxon>Cytophagia</taxon>
        <taxon>Cytophagales</taxon>
        <taxon>Marivirgaceae</taxon>
        <taxon>Marivirga</taxon>
    </lineage>
</organism>
<dbReference type="PANTHER" id="PTHR33164">
    <property type="entry name" value="TRANSCRIPTIONAL REGULATOR, MARR FAMILY"/>
    <property type="match status" value="1"/>
</dbReference>
<name>A0ABQ1MSS7_9BACT</name>
<dbReference type="PANTHER" id="PTHR33164:SF43">
    <property type="entry name" value="HTH-TYPE TRANSCRIPTIONAL REPRESSOR YETL"/>
    <property type="match status" value="1"/>
</dbReference>
<dbReference type="InterPro" id="IPR039422">
    <property type="entry name" value="MarR/SlyA-like"/>
</dbReference>
<dbReference type="Proteomes" id="UP000636010">
    <property type="component" value="Unassembled WGS sequence"/>
</dbReference>
<proteinExistence type="predicted"/>